<dbReference type="GO" id="GO:0019888">
    <property type="term" value="F:protein phosphatase regulator activity"/>
    <property type="evidence" value="ECO:0007669"/>
    <property type="project" value="TreeGrafter"/>
</dbReference>
<reference evidence="3" key="2">
    <citation type="submission" date="2025-09" db="UniProtKB">
        <authorList>
            <consortium name="Ensembl"/>
        </authorList>
    </citation>
    <scope>IDENTIFICATION</scope>
</reference>
<dbReference type="PANTHER" id="PTHR12634:SF15">
    <property type="entry name" value="SERINE_THREONINE-PROTEIN PHOSPHATASE 6 REGULATORY SUBUNIT 2"/>
    <property type="match status" value="1"/>
</dbReference>
<dbReference type="RefSeq" id="XP_026722683.1">
    <property type="nucleotide sequence ID" value="XM_026866882.1"/>
</dbReference>
<comment type="similarity">
    <text evidence="1">Belongs to the SAPS family.</text>
</comment>
<protein>
    <submittedName>
        <fullName evidence="3">Protein phosphatase 6 regulatory subunit 2</fullName>
    </submittedName>
</protein>
<keyword evidence="4" id="KW-1185">Reference proteome</keyword>
<dbReference type="InterPro" id="IPR011989">
    <property type="entry name" value="ARM-like"/>
</dbReference>
<feature type="region of interest" description="Disordered" evidence="2">
    <location>
        <begin position="816"/>
        <end position="843"/>
    </location>
</feature>
<feature type="compositionally biased region" description="Low complexity" evidence="2">
    <location>
        <begin position="694"/>
        <end position="703"/>
    </location>
</feature>
<sequence>MFWKFDLNTTSHVDKLLDKEDVTLHELMDEDDILQECKAQNRKLLDFLCQQHCMEELVNLITHEPPVDMDEKVRFKYPNTACELLTSDVPQINDKLGGDETLLNILYDFLDHEPPLNPLLASFFSKTIGNLIARKTEQVIAFLRKKDKFISLVLKHIDTSAMMDLLLRLISCVEPATLRQEVLNWLNEAKIIQRLVELIHSSQDEDRQSNASQTLCDIIRLSRDQSNQLQDIPEPDPLLTALESQECVEQLLKNMFDGEQTENCIVNGTQVLLTLLETRRSGVEGLMDSYTQGFERSYTVNSSILHGIEPRLKDFHQLLLSPPKKTAILTTIGVLEEPLGNARLHGSRLIAALLHTNTPSINQELCRLSTMDLLLDLFFKYTWNNFLHFQVELSIAAILSHSVQEGKTTTNDLESKEEVLNGNVAPENSETPENNTENIMVTHLFQKCCLVQRILDAWEANDKIQAEGGMRRGNMGHLTRIANAVVQNMEKGPMQTQISEFIKELPEDCRGRWESFVEETLTETNRRNTVDLVSTHHLHSSSEDEDIESAFPNELSLQQAFSEYQIQQMTANFVDQFGFNDEEFADQDDNINAPFDRIAEINFNIDADDDSPNASLFEACCNERIQQFDDNEEEEDIWEEKEITYATQVKSRTRFGASQTSESSSKSDLENGDHDGSVDSEEEEETEQQPPPSSANSNKNNISEQKDSDSSEGSGWTAVFEPVNSKPPAPCVAMDVGSSVWDSAAPESTTPEEKGWAKFTDFQPFCCSESGPRCSSPVDTESSDSDGNLKQSQDKNFSAASPCVWNVCVTRKAPLVASDSSSSGGSDSDEEEDKADIVTETISTGSGQETVKLTVDAKNEKAVFTRVFRPAVRGDADCMVIDKLAITDIGTTKAPKPLNNVAQHSEELQNTAAVVTAVTETATKDRKEEVLPCAEATLNGPA</sequence>
<dbReference type="OMA" id="CCNERIR"/>
<dbReference type="KEGG" id="acun:113490413"/>
<evidence type="ECO:0000313" key="3">
    <source>
        <dbReference type="Ensembl" id="ENSACUP00000005668.1"/>
    </source>
</evidence>
<dbReference type="OrthoDB" id="295029at2759"/>
<dbReference type="CTD" id="9701"/>
<feature type="region of interest" description="Disordered" evidence="2">
    <location>
        <begin position="652"/>
        <end position="734"/>
    </location>
</feature>
<gene>
    <name evidence="3" type="primary">PPP6R2</name>
</gene>
<dbReference type="Gene3D" id="1.25.10.10">
    <property type="entry name" value="Leucine-rich Repeat Variant"/>
    <property type="match status" value="1"/>
</dbReference>
<dbReference type="PANTHER" id="PTHR12634">
    <property type="entry name" value="SIT4 YEAST -ASSOCIATING PROTEIN-RELATED"/>
    <property type="match status" value="1"/>
</dbReference>
<feature type="region of interest" description="Disordered" evidence="2">
    <location>
        <begin position="769"/>
        <end position="797"/>
    </location>
</feature>
<dbReference type="GO" id="GO:0005634">
    <property type="term" value="C:nucleus"/>
    <property type="evidence" value="ECO:0007669"/>
    <property type="project" value="TreeGrafter"/>
</dbReference>
<name>A0A663M257_ATHCN</name>
<dbReference type="Proteomes" id="UP000472269">
    <property type="component" value="Unplaced"/>
</dbReference>
<evidence type="ECO:0000256" key="1">
    <source>
        <dbReference type="ARBA" id="ARBA00006180"/>
    </source>
</evidence>
<feature type="compositionally biased region" description="Basic and acidic residues" evidence="2">
    <location>
        <begin position="665"/>
        <end position="677"/>
    </location>
</feature>
<accession>A0A663M257</accession>
<dbReference type="Pfam" id="PF04499">
    <property type="entry name" value="SAPS"/>
    <property type="match status" value="1"/>
</dbReference>
<evidence type="ECO:0000256" key="2">
    <source>
        <dbReference type="SAM" id="MobiDB-lite"/>
    </source>
</evidence>
<feature type="compositionally biased region" description="Polar residues" evidence="2">
    <location>
        <begin position="652"/>
        <end position="664"/>
    </location>
</feature>
<dbReference type="Ensembl" id="ENSACUT00000006053.1">
    <property type="protein sequence ID" value="ENSACUP00000005668.1"/>
    <property type="gene ID" value="ENSACUG00000003864.1"/>
</dbReference>
<reference evidence="3" key="1">
    <citation type="submission" date="2025-08" db="UniProtKB">
        <authorList>
            <consortium name="Ensembl"/>
        </authorList>
    </citation>
    <scope>IDENTIFICATION</scope>
</reference>
<feature type="compositionally biased region" description="Polar residues" evidence="2">
    <location>
        <begin position="777"/>
        <end position="797"/>
    </location>
</feature>
<feature type="compositionally biased region" description="Acidic residues" evidence="2">
    <location>
        <begin position="678"/>
        <end position="687"/>
    </location>
</feature>
<proteinExistence type="inferred from homology"/>
<dbReference type="GO" id="GO:0019903">
    <property type="term" value="F:protein phosphatase binding"/>
    <property type="evidence" value="ECO:0007669"/>
    <property type="project" value="InterPro"/>
</dbReference>
<evidence type="ECO:0000313" key="4">
    <source>
        <dbReference type="Proteomes" id="UP000472269"/>
    </source>
</evidence>
<dbReference type="GO" id="GO:0005829">
    <property type="term" value="C:cytosol"/>
    <property type="evidence" value="ECO:0007669"/>
    <property type="project" value="TreeGrafter"/>
</dbReference>
<dbReference type="InterPro" id="IPR007587">
    <property type="entry name" value="SAPS"/>
</dbReference>
<dbReference type="InterPro" id="IPR016024">
    <property type="entry name" value="ARM-type_fold"/>
</dbReference>
<dbReference type="SUPFAM" id="SSF48371">
    <property type="entry name" value="ARM repeat"/>
    <property type="match status" value="1"/>
</dbReference>
<dbReference type="AlphaFoldDB" id="A0A663M257"/>
<dbReference type="GeneID" id="113490413"/>
<organism evidence="3 4">
    <name type="scientific">Athene cunicularia</name>
    <name type="common">Burrowing owl</name>
    <name type="synonym">Speotyto cunicularia</name>
    <dbReference type="NCBI Taxonomy" id="194338"/>
    <lineage>
        <taxon>Eukaryota</taxon>
        <taxon>Metazoa</taxon>
        <taxon>Chordata</taxon>
        <taxon>Craniata</taxon>
        <taxon>Vertebrata</taxon>
        <taxon>Euteleostomi</taxon>
        <taxon>Archelosauria</taxon>
        <taxon>Archosauria</taxon>
        <taxon>Dinosauria</taxon>
        <taxon>Saurischia</taxon>
        <taxon>Theropoda</taxon>
        <taxon>Coelurosauria</taxon>
        <taxon>Aves</taxon>
        <taxon>Neognathae</taxon>
        <taxon>Neoaves</taxon>
        <taxon>Telluraves</taxon>
        <taxon>Strigiformes</taxon>
        <taxon>Strigidae</taxon>
        <taxon>Athene</taxon>
    </lineage>
</organism>
<dbReference type="RefSeq" id="XP_026722690.1">
    <property type="nucleotide sequence ID" value="XM_026866889.1"/>
</dbReference>